<keyword evidence="4" id="KW-0677">Repeat</keyword>
<keyword evidence="15" id="KW-1185">Reference proteome</keyword>
<feature type="repeat" description="TPR" evidence="11">
    <location>
        <begin position="312"/>
        <end position="345"/>
    </location>
</feature>
<evidence type="ECO:0000256" key="6">
    <source>
        <dbReference type="ARBA" id="ARBA00022902"/>
    </source>
</evidence>
<reference evidence="14" key="1">
    <citation type="submission" date="2021-03" db="EMBL/GenBank/DDBJ databases">
        <title>Chromosome level genome of the anhydrobiotic midge Polypedilum vanderplanki.</title>
        <authorList>
            <person name="Yoshida Y."/>
            <person name="Kikawada T."/>
            <person name="Gusev O."/>
        </authorList>
    </citation>
    <scope>NUCLEOTIDE SEQUENCE</scope>
    <source>
        <strain evidence="14">NIAS01</strain>
        <tissue evidence="14">Whole body or cell culture</tissue>
    </source>
</reference>
<dbReference type="SUPFAM" id="SSF48452">
    <property type="entry name" value="TPR-like"/>
    <property type="match status" value="1"/>
</dbReference>
<sequence>MLIVKDFEWSQTQNSVYIQVPLNGTHSKDVDIVTHENFIKIHASPYLFEAFLLHSINEDESRVQLMRDEARFILHKAEPIEWLKLERDFIDKAEKLQVKNEILERIEQKTKEKLKKKLELKEQIKRSEVENSIARDAEIRSKIENIQKLSIAREMAKVEEIKNSVPETFVSSCPVYDEPPIRKSGIIQITFSKRNFITPKRESQDPAEQEWLRKTAEARKEIGFVPEDLRPEERDPMYLKRKGDEFYQQQNYLAAISAYSTGIKIASKCYELYLNRSAAHFVKQNYQRCIEDCSKALELLDPPVQSNLKARLQAITRRGAALCKLGFLKQAHDEFVAAIKLDPNDEVLKNDAELLRVKIENLSSTDDDD</sequence>
<evidence type="ECO:0000256" key="2">
    <source>
        <dbReference type="ARBA" id="ARBA00004487"/>
    </source>
</evidence>
<dbReference type="GO" id="GO:0003341">
    <property type="term" value="P:cilium movement"/>
    <property type="evidence" value="ECO:0007669"/>
    <property type="project" value="InterPro"/>
</dbReference>
<protein>
    <recommendedName>
        <fullName evidence="10">Dynein axonemal assembly factor 4</fullName>
    </recommendedName>
</protein>
<gene>
    <name evidence="14" type="ORF">PVAND_014233</name>
</gene>
<keyword evidence="12" id="KW-0175">Coiled coil</keyword>
<evidence type="ECO:0000256" key="1">
    <source>
        <dbReference type="ARBA" id="ARBA00004123"/>
    </source>
</evidence>
<dbReference type="InterPro" id="IPR037894">
    <property type="entry name" value="CS_DYX1C1"/>
</dbReference>
<dbReference type="SMART" id="SM00028">
    <property type="entry name" value="TPR"/>
    <property type="match status" value="3"/>
</dbReference>
<dbReference type="PANTHER" id="PTHR46492:SF1">
    <property type="entry name" value="DYNEIN AXONEMAL ASSEMBLY FACTOR 4"/>
    <property type="match status" value="1"/>
</dbReference>
<evidence type="ECO:0000256" key="10">
    <source>
        <dbReference type="ARBA" id="ARBA00024430"/>
    </source>
</evidence>
<evidence type="ECO:0000256" key="12">
    <source>
        <dbReference type="SAM" id="Coils"/>
    </source>
</evidence>
<dbReference type="InterPro" id="IPR008978">
    <property type="entry name" value="HSP20-like_chaperone"/>
</dbReference>
<dbReference type="GO" id="GO:0120293">
    <property type="term" value="C:dynein axonemal particle"/>
    <property type="evidence" value="ECO:0007669"/>
    <property type="project" value="UniProtKB-SubCell"/>
</dbReference>
<dbReference type="InterPro" id="IPR019734">
    <property type="entry name" value="TPR_rpt"/>
</dbReference>
<evidence type="ECO:0000256" key="3">
    <source>
        <dbReference type="ARBA" id="ARBA00022490"/>
    </source>
</evidence>
<dbReference type="EMBL" id="JADBJN010000001">
    <property type="protein sequence ID" value="KAG5685030.1"/>
    <property type="molecule type" value="Genomic_DNA"/>
</dbReference>
<dbReference type="OrthoDB" id="348005at2759"/>
<evidence type="ECO:0000256" key="5">
    <source>
        <dbReference type="ARBA" id="ARBA00022803"/>
    </source>
</evidence>
<dbReference type="GO" id="GO:0043005">
    <property type="term" value="C:neuron projection"/>
    <property type="evidence" value="ECO:0007669"/>
    <property type="project" value="UniProtKB-SubCell"/>
</dbReference>
<proteinExistence type="predicted"/>
<dbReference type="GO" id="GO:0036159">
    <property type="term" value="P:inner dynein arm assembly"/>
    <property type="evidence" value="ECO:0007669"/>
    <property type="project" value="TreeGrafter"/>
</dbReference>
<dbReference type="InterPro" id="IPR007052">
    <property type="entry name" value="CS_dom"/>
</dbReference>
<evidence type="ECO:0000259" key="13">
    <source>
        <dbReference type="PROSITE" id="PS51203"/>
    </source>
</evidence>
<dbReference type="GO" id="GO:0005634">
    <property type="term" value="C:nucleus"/>
    <property type="evidence" value="ECO:0007669"/>
    <property type="project" value="UniProtKB-SubCell"/>
</dbReference>
<dbReference type="PROSITE" id="PS50005">
    <property type="entry name" value="TPR"/>
    <property type="match status" value="1"/>
</dbReference>
<dbReference type="Gene3D" id="1.25.40.10">
    <property type="entry name" value="Tetratricopeptide repeat domain"/>
    <property type="match status" value="1"/>
</dbReference>
<dbReference type="CDD" id="cd06469">
    <property type="entry name" value="p23_DYX1C1_like"/>
    <property type="match status" value="1"/>
</dbReference>
<keyword evidence="6" id="KW-0524">Neurogenesis</keyword>
<keyword evidence="5 11" id="KW-0802">TPR repeat</keyword>
<keyword evidence="3" id="KW-0963">Cytoplasm</keyword>
<dbReference type="AlphaFoldDB" id="A0A9J6CTD3"/>
<evidence type="ECO:0000256" key="11">
    <source>
        <dbReference type="PROSITE-ProRule" id="PRU00339"/>
    </source>
</evidence>
<dbReference type="InterPro" id="IPR011990">
    <property type="entry name" value="TPR-like_helical_dom_sf"/>
</dbReference>
<evidence type="ECO:0000256" key="4">
    <source>
        <dbReference type="ARBA" id="ARBA00022737"/>
    </source>
</evidence>
<dbReference type="GO" id="GO:0036158">
    <property type="term" value="P:outer dynein arm assembly"/>
    <property type="evidence" value="ECO:0007669"/>
    <property type="project" value="TreeGrafter"/>
</dbReference>
<name>A0A9J6CTD3_POLVA</name>
<evidence type="ECO:0000256" key="7">
    <source>
        <dbReference type="ARBA" id="ARBA00023242"/>
    </source>
</evidence>
<comment type="caution">
    <text evidence="14">The sequence shown here is derived from an EMBL/GenBank/DDBJ whole genome shotgun (WGS) entry which is preliminary data.</text>
</comment>
<evidence type="ECO:0000313" key="15">
    <source>
        <dbReference type="Proteomes" id="UP001107558"/>
    </source>
</evidence>
<dbReference type="PROSITE" id="PS51203">
    <property type="entry name" value="CS"/>
    <property type="match status" value="1"/>
</dbReference>
<dbReference type="Proteomes" id="UP001107558">
    <property type="component" value="Chromosome 1"/>
</dbReference>
<dbReference type="SUPFAM" id="SSF49764">
    <property type="entry name" value="HSP20-like chaperones"/>
    <property type="match status" value="1"/>
</dbReference>
<dbReference type="PANTHER" id="PTHR46492">
    <property type="entry name" value="DYNEIN ASSEMBLY FACTOR 4, AXONEMAL"/>
    <property type="match status" value="1"/>
</dbReference>
<feature type="domain" description="CS" evidence="13">
    <location>
        <begin position="2"/>
        <end position="86"/>
    </location>
</feature>
<keyword evidence="7" id="KW-0539">Nucleus</keyword>
<evidence type="ECO:0000256" key="9">
    <source>
        <dbReference type="ARBA" id="ARBA00024190"/>
    </source>
</evidence>
<dbReference type="Gene3D" id="2.60.40.790">
    <property type="match status" value="1"/>
</dbReference>
<evidence type="ECO:0000256" key="8">
    <source>
        <dbReference type="ARBA" id="ARBA00023273"/>
    </source>
</evidence>
<organism evidence="14 15">
    <name type="scientific">Polypedilum vanderplanki</name>
    <name type="common">Sleeping chironomid midge</name>
    <dbReference type="NCBI Taxonomy" id="319348"/>
    <lineage>
        <taxon>Eukaryota</taxon>
        <taxon>Metazoa</taxon>
        <taxon>Ecdysozoa</taxon>
        <taxon>Arthropoda</taxon>
        <taxon>Hexapoda</taxon>
        <taxon>Insecta</taxon>
        <taxon>Pterygota</taxon>
        <taxon>Neoptera</taxon>
        <taxon>Endopterygota</taxon>
        <taxon>Diptera</taxon>
        <taxon>Nematocera</taxon>
        <taxon>Chironomoidea</taxon>
        <taxon>Chironomidae</taxon>
        <taxon>Chironominae</taxon>
        <taxon>Polypedilum</taxon>
        <taxon>Polypedilum</taxon>
    </lineage>
</organism>
<feature type="coiled-coil region" evidence="12">
    <location>
        <begin position="93"/>
        <end position="131"/>
    </location>
</feature>
<dbReference type="GO" id="GO:0007399">
    <property type="term" value="P:nervous system development"/>
    <property type="evidence" value="ECO:0007669"/>
    <property type="project" value="UniProtKB-KW"/>
</dbReference>
<accession>A0A9J6CTD3</accession>
<keyword evidence="8" id="KW-0966">Cell projection</keyword>
<dbReference type="Pfam" id="PF04969">
    <property type="entry name" value="CS"/>
    <property type="match status" value="1"/>
</dbReference>
<dbReference type="InterPro" id="IPR052004">
    <property type="entry name" value="Dynein_assembly_factor_4"/>
</dbReference>
<comment type="subcellular location">
    <subcellularLocation>
        <location evidence="2">Cell projection</location>
        <location evidence="2">Neuron projection</location>
    </subcellularLocation>
    <subcellularLocation>
        <location evidence="9">Dynein axonemal particle</location>
    </subcellularLocation>
    <subcellularLocation>
        <location evidence="1">Nucleus</location>
    </subcellularLocation>
</comment>
<evidence type="ECO:0000313" key="14">
    <source>
        <dbReference type="EMBL" id="KAG5685030.1"/>
    </source>
</evidence>